<dbReference type="NCBIfam" id="TIGR02331">
    <property type="entry name" value="rib_alpha"/>
    <property type="match status" value="6"/>
</dbReference>
<feature type="domain" description="Rib" evidence="8">
    <location>
        <begin position="858"/>
        <end position="938"/>
    </location>
</feature>
<evidence type="ECO:0000256" key="2">
    <source>
        <dbReference type="ARBA" id="ARBA00022525"/>
    </source>
</evidence>
<evidence type="ECO:0000256" key="1">
    <source>
        <dbReference type="ARBA" id="ARBA00004613"/>
    </source>
</evidence>
<evidence type="ECO:0000313" key="9">
    <source>
        <dbReference type="EMBL" id="CUO14077.1"/>
    </source>
</evidence>
<feature type="region of interest" description="Disordered" evidence="5">
    <location>
        <begin position="887"/>
        <end position="909"/>
    </location>
</feature>
<dbReference type="InterPro" id="IPR012706">
    <property type="entry name" value="Rib_alpha_Esp_rpt"/>
</dbReference>
<feature type="compositionally biased region" description="Basic and acidic residues" evidence="5">
    <location>
        <begin position="1596"/>
        <end position="1606"/>
    </location>
</feature>
<reference evidence="9 10" key="1">
    <citation type="submission" date="2015-09" db="EMBL/GenBank/DDBJ databases">
        <authorList>
            <consortium name="Pathogen Informatics"/>
        </authorList>
    </citation>
    <scope>NUCLEOTIDE SEQUENCE [LARGE SCALE GENOMIC DNA]</scope>
    <source>
        <strain evidence="9 10">2789STDY5834841</strain>
    </source>
</reference>
<dbReference type="Pfam" id="PF08428">
    <property type="entry name" value="Rib"/>
    <property type="match status" value="7"/>
</dbReference>
<feature type="region of interest" description="Disordered" evidence="5">
    <location>
        <begin position="1140"/>
        <end position="1161"/>
    </location>
</feature>
<dbReference type="RefSeq" id="WP_055159097.1">
    <property type="nucleotide sequence ID" value="NZ_CYZO01000021.1"/>
</dbReference>
<evidence type="ECO:0000256" key="4">
    <source>
        <dbReference type="ARBA" id="ARBA00022837"/>
    </source>
</evidence>
<feature type="domain" description="Rib" evidence="8">
    <location>
        <begin position="1110"/>
        <end position="1190"/>
    </location>
</feature>
<dbReference type="SUPFAM" id="SSF49313">
    <property type="entry name" value="Cadherin-like"/>
    <property type="match status" value="1"/>
</dbReference>
<dbReference type="InterPro" id="IPR059115">
    <property type="entry name" value="Rib"/>
</dbReference>
<feature type="transmembrane region" description="Helical" evidence="6">
    <location>
        <begin position="21"/>
        <end position="43"/>
    </location>
</feature>
<feature type="region of interest" description="Disordered" evidence="5">
    <location>
        <begin position="1288"/>
        <end position="1329"/>
    </location>
</feature>
<dbReference type="InterPro" id="IPR005877">
    <property type="entry name" value="YSIRK_signal_dom"/>
</dbReference>
<proteinExistence type="predicted"/>
<keyword evidence="6" id="KW-0472">Membrane</keyword>
<protein>
    <submittedName>
        <fullName evidence="9">C protein alpha-antigen</fullName>
    </submittedName>
</protein>
<keyword evidence="2" id="KW-0964">Secreted</keyword>
<feature type="transmembrane region" description="Helical" evidence="6">
    <location>
        <begin position="1638"/>
        <end position="1657"/>
    </location>
</feature>
<dbReference type="Pfam" id="PF05345">
    <property type="entry name" value="He_PIG"/>
    <property type="match status" value="2"/>
</dbReference>
<keyword evidence="6" id="KW-0812">Transmembrane</keyword>
<feature type="region of interest" description="Disordered" evidence="5">
    <location>
        <begin position="1551"/>
        <end position="1614"/>
    </location>
</feature>
<dbReference type="NCBIfam" id="TIGR01168">
    <property type="entry name" value="YSIRK_signal"/>
    <property type="match status" value="1"/>
</dbReference>
<feature type="domain" description="Rib" evidence="8">
    <location>
        <begin position="626"/>
        <end position="683"/>
    </location>
</feature>
<feature type="region of interest" description="Disordered" evidence="5">
    <location>
        <begin position="803"/>
        <end position="826"/>
    </location>
</feature>
<organism evidence="9 10">
    <name type="scientific">[Ruminococcus] torques</name>
    <dbReference type="NCBI Taxonomy" id="33039"/>
    <lineage>
        <taxon>Bacteria</taxon>
        <taxon>Bacillati</taxon>
        <taxon>Bacillota</taxon>
        <taxon>Clostridia</taxon>
        <taxon>Lachnospirales</taxon>
        <taxon>Lachnospiraceae</taxon>
        <taxon>Mediterraneibacter</taxon>
    </lineage>
</organism>
<feature type="region of interest" description="Disordered" evidence="5">
    <location>
        <begin position="1420"/>
        <end position="1460"/>
    </location>
</feature>
<feature type="region of interest" description="Disordered" evidence="5">
    <location>
        <begin position="972"/>
        <end position="994"/>
    </location>
</feature>
<dbReference type="GO" id="GO:0016020">
    <property type="term" value="C:membrane"/>
    <property type="evidence" value="ECO:0007669"/>
    <property type="project" value="InterPro"/>
</dbReference>
<dbReference type="InterPro" id="IPR013783">
    <property type="entry name" value="Ig-like_fold"/>
</dbReference>
<dbReference type="Gene3D" id="2.60.40.10">
    <property type="entry name" value="Immunoglobulins"/>
    <property type="match status" value="2"/>
</dbReference>
<feature type="domain" description="YSIRK Gram-positive signal peptide" evidence="7">
    <location>
        <begin position="17"/>
        <end position="42"/>
    </location>
</feature>
<feature type="domain" description="Rib" evidence="8">
    <location>
        <begin position="774"/>
        <end position="854"/>
    </location>
</feature>
<dbReference type="GO" id="GO:0005509">
    <property type="term" value="F:calcium ion binding"/>
    <property type="evidence" value="ECO:0007669"/>
    <property type="project" value="InterPro"/>
</dbReference>
<gene>
    <name evidence="9" type="primary">bca</name>
    <name evidence="9" type="ORF">ERS852456_01713</name>
</gene>
<evidence type="ECO:0000259" key="8">
    <source>
        <dbReference type="Pfam" id="PF08428"/>
    </source>
</evidence>
<sequence length="1668" mass="182744">METLRKIIEEKKRKGEEKKPYYGIRKLSVGIVSCMLGHLLFFASPVVVSAVEATPEDVSIIQMQSVKGEAIERSATLVAVTGATGIRAASGNIDSENLGYAPNAKYSFQDLKFDPEKLSKTNSARQIQFKIYGKHNIAASTDNWKINLQIDERIAKHVIGIEVEPKRLTEANPRPIRRALTRKSDTIGRMTNIWEVNYIRSENGVFAGGETTDTQTAHNGIIYLDKPLNKILEEIGDENLTNERLFYRIYLTSVQDKGAIVPGIASTGFFKINGLDIQIETIESSGNEKWFKHAAVEGRYVRSDKFKNPGGAINQNGAIVVDHKISKNTNFAYISAKNKPWTLEYGVDPRLVKYIGGIELYYMDAADYVNPDYSLKNKANRKVRDLSIVRTAGHKKYGYGDITENQFTQIVDVHGGRPEPITIRYVYKLNKPINEILEELRREAGVEEGEAFGKDFIFSAWITDKTKDALITNTYGTGYYRIQDIDGDGKLDEEEANNEQSPYIGVPKITAPYEGDNKVKAVVHFNENAGKGNKAQLINKNGVVVATINNVDAEENGIPKTIDRELEFTVTDSSVLGKAGDKLTVKIIPSDERYEKAEEAETKVKEAPKAVKDPLRVVKGKDLTEDTVLAKKGVENSNKMPGGTTYRWKTAPNTSQAGNTTGIVSVTVPDREEAFEVTVPIEVFLADADKYTPQTTSIIKEYGTSTTEEEIIGAVTVPGYPEDTVDELEIALDNATQIPDGNTAGDYPVDVTVTYPDGSEDKVQVTVTVKEQKDNEKYIPEFDQINKNYGEATTEEEIKGALKEESVPENTEVTVKNPENLPDGMTEGTFEIEVTVEYPDGTSEDTTVQVVVTDNRTDAEKYTPEFDQIEKNYGEATTEEEIKGALKEESVPENTEVTVKNPESLPDGMTEGTFEIEVTVEYPDGTSEDTTVQVVVTDNRTDAEKYTPEFNQIEKNHGEATTEEEIKGALKEESVPENTEVTVKNPENLPDGMTEGTFEIEVTVEYPDGTSEDTTVQVVVTDNRTDAEKYTPEFNQIEKNHGEATTEEEIKGALKEESVPENTEVTVKNPESLPDGMTEGTFEIEVTVEYPDGTSEDTTVQVVVTDNRTDAEKYTPEFDQIEKNYGEATTEEEIKGALKEESVPENTEVTVKNPESLPDGMTEGTFEIEVTVEYPDGTSEDTTVQVVVTDNFLVVTKNPPKQIDGQRVAENTNVITANLTFTVEGVHDEGLNSGLSIDENGNLTGTPKLNWGDKNSDTYEEQTVVLHAIATAESGSKKPVTISVVVQRDTDGDGEPDITDTDDDGDGFTDIEEEEKGTDPKDPDSVPQVDPIVAPTIGEIEDQTVVEGNAITPVTPEVTEGSNVTVEGLPEGVMFENGTIQGTPKVTWNGSEESRAITVTVKAEKDGATGRETFVITVQRDTDGDGEPDITDTDDDGDGFTDIEEEEKGTDPKDPNSVPQVDPIVAPTIGEIEDQTVVEGNAITPVTPEVTEGSNVTVEGLPEGVMFENGTIQGTPKVTWNGSEESRAITVTVKAEKDGATARETFVITVQRDTDGDGEPDITDTDDDGDGFTDIEEEEKGTDPKDPNSVPQVDPKPVKPDQKQDPEISQNKVVNNVVNNSYKKPISNAPKTGDFGNGTGYTGLAALAAGLMLLLGIKKKRKEEDGEE</sequence>
<dbReference type="Pfam" id="PF04650">
    <property type="entry name" value="YSIRK_signal"/>
    <property type="match status" value="1"/>
</dbReference>
<dbReference type="Pfam" id="PF18884">
    <property type="entry name" value="TSP3_bac"/>
    <property type="match status" value="3"/>
</dbReference>
<feature type="compositionally biased region" description="Acidic residues" evidence="5">
    <location>
        <begin position="1556"/>
        <end position="1580"/>
    </location>
</feature>
<feature type="region of interest" description="Disordered" evidence="5">
    <location>
        <begin position="1056"/>
        <end position="1077"/>
    </location>
</feature>
<accession>A0A174CME8</accession>
<evidence type="ECO:0000256" key="6">
    <source>
        <dbReference type="SAM" id="Phobius"/>
    </source>
</evidence>
<dbReference type="Proteomes" id="UP000095787">
    <property type="component" value="Unassembled WGS sequence"/>
</dbReference>
<dbReference type="InterPro" id="IPR059100">
    <property type="entry name" value="TSP3_bac"/>
</dbReference>
<feature type="domain" description="Rib" evidence="8">
    <location>
        <begin position="687"/>
        <end position="771"/>
    </location>
</feature>
<keyword evidence="6" id="KW-1133">Transmembrane helix</keyword>
<evidence type="ECO:0000256" key="5">
    <source>
        <dbReference type="SAM" id="MobiDB-lite"/>
    </source>
</evidence>
<feature type="compositionally biased region" description="Acidic residues" evidence="5">
    <location>
        <begin position="1292"/>
        <end position="1316"/>
    </location>
</feature>
<name>A0A174CME8_9FIRM</name>
<dbReference type="InterPro" id="IPR015919">
    <property type="entry name" value="Cadherin-like_sf"/>
</dbReference>
<evidence type="ECO:0000256" key="3">
    <source>
        <dbReference type="ARBA" id="ARBA00022729"/>
    </source>
</evidence>
<feature type="domain" description="Rib" evidence="8">
    <location>
        <begin position="942"/>
        <end position="1022"/>
    </location>
</feature>
<feature type="domain" description="Rib" evidence="8">
    <location>
        <begin position="1026"/>
        <end position="1106"/>
    </location>
</feature>
<keyword evidence="3" id="KW-0732">Signal</keyword>
<dbReference type="EMBL" id="CYZO01000021">
    <property type="protein sequence ID" value="CUO14077.1"/>
    <property type="molecule type" value="Genomic_DNA"/>
</dbReference>
<comment type="subcellular location">
    <subcellularLocation>
        <location evidence="1">Secreted</location>
    </subcellularLocation>
</comment>
<keyword evidence="4" id="KW-0106">Calcium</keyword>
<evidence type="ECO:0000259" key="7">
    <source>
        <dbReference type="Pfam" id="PF04650"/>
    </source>
</evidence>
<feature type="compositionally biased region" description="Acidic residues" evidence="5">
    <location>
        <begin position="1424"/>
        <end position="1448"/>
    </location>
</feature>
<evidence type="ECO:0000313" key="10">
    <source>
        <dbReference type="Proteomes" id="UP000095787"/>
    </source>
</evidence>